<protein>
    <recommendedName>
        <fullName evidence="2">histidine kinase</fullName>
        <ecNumber evidence="2">2.7.13.3</ecNumber>
    </recommendedName>
</protein>
<feature type="region of interest" description="Disordered" evidence="8">
    <location>
        <begin position="98"/>
        <end position="123"/>
    </location>
</feature>
<dbReference type="PANTHER" id="PTHR43047">
    <property type="entry name" value="TWO-COMPONENT HISTIDINE PROTEIN KINASE"/>
    <property type="match status" value="1"/>
</dbReference>
<keyword evidence="7" id="KW-0175">Coiled coil</keyword>
<feature type="modified residue" description="4-aspartylphosphate" evidence="6">
    <location>
        <position position="884"/>
    </location>
</feature>
<dbReference type="InterPro" id="IPR000014">
    <property type="entry name" value="PAS"/>
</dbReference>
<dbReference type="SMART" id="SM00388">
    <property type="entry name" value="HisKA"/>
    <property type="match status" value="1"/>
</dbReference>
<keyword evidence="9" id="KW-0472">Membrane</keyword>
<dbReference type="PROSITE" id="PS50112">
    <property type="entry name" value="PAS"/>
    <property type="match status" value="1"/>
</dbReference>
<dbReference type="SUPFAM" id="SSF55874">
    <property type="entry name" value="ATPase domain of HSP90 chaperone/DNA topoisomerase II/histidine kinase"/>
    <property type="match status" value="1"/>
</dbReference>
<dbReference type="PANTHER" id="PTHR43047:SF9">
    <property type="entry name" value="HISTIDINE KINASE"/>
    <property type="match status" value="1"/>
</dbReference>
<keyword evidence="4" id="KW-0808">Transferase</keyword>
<evidence type="ECO:0000256" key="3">
    <source>
        <dbReference type="ARBA" id="ARBA00022553"/>
    </source>
</evidence>
<name>A0ABX7B2V6_9PROT</name>
<feature type="domain" description="Histidine kinase" evidence="10">
    <location>
        <begin position="590"/>
        <end position="803"/>
    </location>
</feature>
<evidence type="ECO:0000313" key="14">
    <source>
        <dbReference type="EMBL" id="QQP88612.1"/>
    </source>
</evidence>
<proteinExistence type="predicted"/>
<feature type="domain" description="PAC" evidence="13">
    <location>
        <begin position="513"/>
        <end position="565"/>
    </location>
</feature>
<dbReference type="InterPro" id="IPR036890">
    <property type="entry name" value="HATPase_C_sf"/>
</dbReference>
<dbReference type="Pfam" id="PF00072">
    <property type="entry name" value="Response_reg"/>
    <property type="match status" value="1"/>
</dbReference>
<gene>
    <name evidence="14" type="ORF">IGS68_21700</name>
</gene>
<evidence type="ECO:0000259" key="13">
    <source>
        <dbReference type="PROSITE" id="PS50113"/>
    </source>
</evidence>
<dbReference type="RefSeq" id="WP_201073766.1">
    <property type="nucleotide sequence ID" value="NZ_CP067420.1"/>
</dbReference>
<dbReference type="Gene3D" id="1.10.287.130">
    <property type="match status" value="1"/>
</dbReference>
<dbReference type="PROSITE" id="PS50113">
    <property type="entry name" value="PAC"/>
    <property type="match status" value="1"/>
</dbReference>
<dbReference type="InterPro" id="IPR013655">
    <property type="entry name" value="PAS_fold_3"/>
</dbReference>
<dbReference type="SMART" id="SM00448">
    <property type="entry name" value="REC"/>
    <property type="match status" value="1"/>
</dbReference>
<dbReference type="PRINTS" id="PR00344">
    <property type="entry name" value="BCTRLSENSOR"/>
</dbReference>
<dbReference type="Gene3D" id="3.30.565.10">
    <property type="entry name" value="Histidine kinase-like ATPase, C-terminal domain"/>
    <property type="match status" value="1"/>
</dbReference>
<keyword evidence="3 6" id="KW-0597">Phosphoprotein</keyword>
<dbReference type="InterPro" id="IPR013656">
    <property type="entry name" value="PAS_4"/>
</dbReference>
<evidence type="ECO:0000256" key="8">
    <source>
        <dbReference type="SAM" id="MobiDB-lite"/>
    </source>
</evidence>
<evidence type="ECO:0000256" key="6">
    <source>
        <dbReference type="PROSITE-ProRule" id="PRU00169"/>
    </source>
</evidence>
<dbReference type="CDD" id="cd00156">
    <property type="entry name" value="REC"/>
    <property type="match status" value="1"/>
</dbReference>
<dbReference type="InterPro" id="IPR004358">
    <property type="entry name" value="Sig_transdc_His_kin-like_C"/>
</dbReference>
<dbReference type="Gene3D" id="3.30.450.20">
    <property type="entry name" value="PAS domain"/>
    <property type="match status" value="2"/>
</dbReference>
<evidence type="ECO:0000256" key="4">
    <source>
        <dbReference type="ARBA" id="ARBA00022679"/>
    </source>
</evidence>
<dbReference type="InterPro" id="IPR000700">
    <property type="entry name" value="PAS-assoc_C"/>
</dbReference>
<evidence type="ECO:0000256" key="1">
    <source>
        <dbReference type="ARBA" id="ARBA00000085"/>
    </source>
</evidence>
<dbReference type="InterPro" id="IPR001789">
    <property type="entry name" value="Sig_transdc_resp-reg_receiver"/>
</dbReference>
<accession>A0ABX7B2V6</accession>
<dbReference type="CDD" id="cd18774">
    <property type="entry name" value="PDC2_HK_sensor"/>
    <property type="match status" value="1"/>
</dbReference>
<dbReference type="SUPFAM" id="SSF52172">
    <property type="entry name" value="CheY-like"/>
    <property type="match status" value="1"/>
</dbReference>
<dbReference type="Gene3D" id="3.40.50.2300">
    <property type="match status" value="1"/>
</dbReference>
<feature type="transmembrane region" description="Helical" evidence="9">
    <location>
        <begin position="277"/>
        <end position="300"/>
    </location>
</feature>
<evidence type="ECO:0000259" key="11">
    <source>
        <dbReference type="PROSITE" id="PS50110"/>
    </source>
</evidence>
<keyword evidence="9" id="KW-0812">Transmembrane</keyword>
<evidence type="ECO:0000256" key="7">
    <source>
        <dbReference type="SAM" id="Coils"/>
    </source>
</evidence>
<dbReference type="Pfam" id="PF00512">
    <property type="entry name" value="HisKA"/>
    <property type="match status" value="1"/>
</dbReference>
<dbReference type="Pfam" id="PF02518">
    <property type="entry name" value="HATPase_c"/>
    <property type="match status" value="1"/>
</dbReference>
<evidence type="ECO:0000256" key="2">
    <source>
        <dbReference type="ARBA" id="ARBA00012438"/>
    </source>
</evidence>
<comment type="catalytic activity">
    <reaction evidence="1">
        <text>ATP + protein L-histidine = ADP + protein N-phospho-L-histidine.</text>
        <dbReference type="EC" id="2.7.13.3"/>
    </reaction>
</comment>
<keyword evidence="9" id="KW-1133">Transmembrane helix</keyword>
<dbReference type="SMART" id="SM00091">
    <property type="entry name" value="PAS"/>
    <property type="match status" value="2"/>
</dbReference>
<dbReference type="Pfam" id="PF08447">
    <property type="entry name" value="PAS_3"/>
    <property type="match status" value="1"/>
</dbReference>
<dbReference type="SMART" id="SM00387">
    <property type="entry name" value="HATPase_c"/>
    <property type="match status" value="1"/>
</dbReference>
<keyword evidence="5" id="KW-0418">Kinase</keyword>
<dbReference type="InterPro" id="IPR001610">
    <property type="entry name" value="PAC"/>
</dbReference>
<evidence type="ECO:0000259" key="10">
    <source>
        <dbReference type="PROSITE" id="PS50109"/>
    </source>
</evidence>
<dbReference type="EC" id="2.7.13.3" evidence="2"/>
<evidence type="ECO:0000256" key="9">
    <source>
        <dbReference type="SAM" id="Phobius"/>
    </source>
</evidence>
<dbReference type="CDD" id="cd18773">
    <property type="entry name" value="PDC1_HK_sensor"/>
    <property type="match status" value="1"/>
</dbReference>
<dbReference type="NCBIfam" id="TIGR00229">
    <property type="entry name" value="sensory_box"/>
    <property type="match status" value="1"/>
</dbReference>
<dbReference type="InterPro" id="IPR005467">
    <property type="entry name" value="His_kinase_dom"/>
</dbReference>
<dbReference type="CDD" id="cd00130">
    <property type="entry name" value="PAS"/>
    <property type="match status" value="2"/>
</dbReference>
<dbReference type="PROSITE" id="PS50109">
    <property type="entry name" value="HIS_KIN"/>
    <property type="match status" value="1"/>
</dbReference>
<dbReference type="Proteomes" id="UP000595197">
    <property type="component" value="Chromosome"/>
</dbReference>
<keyword evidence="15" id="KW-1185">Reference proteome</keyword>
<feature type="coiled-coil region" evidence="7">
    <location>
        <begin position="553"/>
        <end position="583"/>
    </location>
</feature>
<dbReference type="Pfam" id="PF08448">
    <property type="entry name" value="PAS_4"/>
    <property type="match status" value="1"/>
</dbReference>
<dbReference type="SMART" id="SM00086">
    <property type="entry name" value="PAC"/>
    <property type="match status" value="1"/>
</dbReference>
<feature type="domain" description="Response regulatory" evidence="11">
    <location>
        <begin position="833"/>
        <end position="950"/>
    </location>
</feature>
<evidence type="ECO:0000259" key="12">
    <source>
        <dbReference type="PROSITE" id="PS50112"/>
    </source>
</evidence>
<reference evidence="14" key="1">
    <citation type="submission" date="2021-02" db="EMBL/GenBank/DDBJ databases">
        <title>Skermanella TT6 skin isolate.</title>
        <authorList>
            <person name="Lee K."/>
            <person name="Ganzorig M."/>
        </authorList>
    </citation>
    <scope>NUCLEOTIDE SEQUENCE</scope>
    <source>
        <strain evidence="14">TT6</strain>
    </source>
</reference>
<dbReference type="SUPFAM" id="SSF47384">
    <property type="entry name" value="Homodimeric domain of signal transducing histidine kinase"/>
    <property type="match status" value="1"/>
</dbReference>
<organism evidence="14 15">
    <name type="scientific">Skermanella cutis</name>
    <dbReference type="NCBI Taxonomy" id="2775420"/>
    <lineage>
        <taxon>Bacteria</taxon>
        <taxon>Pseudomonadati</taxon>
        <taxon>Pseudomonadota</taxon>
        <taxon>Alphaproteobacteria</taxon>
        <taxon>Rhodospirillales</taxon>
        <taxon>Azospirillaceae</taxon>
        <taxon>Skermanella</taxon>
    </lineage>
</organism>
<dbReference type="CDD" id="cd00082">
    <property type="entry name" value="HisKA"/>
    <property type="match status" value="1"/>
</dbReference>
<dbReference type="InterPro" id="IPR036097">
    <property type="entry name" value="HisK_dim/P_sf"/>
</dbReference>
<dbReference type="InterPro" id="IPR035965">
    <property type="entry name" value="PAS-like_dom_sf"/>
</dbReference>
<dbReference type="PROSITE" id="PS50110">
    <property type="entry name" value="RESPONSE_REGULATORY"/>
    <property type="match status" value="1"/>
</dbReference>
<dbReference type="InterPro" id="IPR003661">
    <property type="entry name" value="HisK_dim/P_dom"/>
</dbReference>
<feature type="compositionally biased region" description="Basic and acidic residues" evidence="8">
    <location>
        <begin position="98"/>
        <end position="121"/>
    </location>
</feature>
<dbReference type="EMBL" id="CP067420">
    <property type="protein sequence ID" value="QQP88612.1"/>
    <property type="molecule type" value="Genomic_DNA"/>
</dbReference>
<dbReference type="InterPro" id="IPR003594">
    <property type="entry name" value="HATPase_dom"/>
</dbReference>
<dbReference type="InterPro" id="IPR011006">
    <property type="entry name" value="CheY-like_superfamily"/>
</dbReference>
<feature type="domain" description="PAS" evidence="12">
    <location>
        <begin position="439"/>
        <end position="510"/>
    </location>
</feature>
<sequence length="955" mass="103982">MKRARLPTMLLAAALPIVLFAAAMTVLFDRQQTRSWEAVMHQATAAARATVDERVTTIRIALETLAISDRSAERRRADFPAQAERMLAMRPDWTALRLSDRDGGTEADVRRGGPDPPRDAGPDGVEAEIAAVFRYGEPRVSGILADPARAEEPVFAVSVPLFGDGGVERVVTAYVRAWTINQALRDQGVSPGWRIAVLDEDGSLVARTLSEDPRDPGIGGPPDATLLDGLRRGLPMFHATNALNESLYVASSVSGLTGWTVALGMPAALVDLPAKRTLSAVVGGGILAVALALGIGWLLARSLMKRSAAERRLLQLELAQASNERTAAILESTSDGVFEVNPGWRIIFINSRARSLLTGGADVTGRLLWDVLPGADTTAFWHEYHRVATDRVPAEFEEFYPALGAWFYVRAFPLPDGGIAVYFQDVTEGRRARDALSDSERRYRFLAESIPQIVWTATPDGGVDYVNGRLKTYLGAKEESFSDGWRWLENLHPDDVESTREAWRNAQTTAGVYEHEHRFRRHDGMFRWHLARALPMLDETGQVVRWFGTSTDIHDQKLQQEALQAARDEAERARGVAEQADLAKSRFLAAASHDLRQPMQSLFLFADSLKAHIADREGADKLLHLRRGLDALKVLLDGLLDISRLDADAVEPTVEDVPLDPLLDQVGSAYAKVAAAKGLSFEIHPCGGTVRTDRTLLSRILNNLLENAVHYTESGRIRIDCRRTGDTVRIEIQDTGMGIPPDHLEDIWKEFHQVGNPERDRNQGLGLGLAIVDRLARLLGHRVEARSALGRGSVFSIELPAGAAVETRGEAPANASAAPPPPAAAAPAGARRYAVLVDDDAIVLLGLQSILRDWGYDVLAAGSTDQALDRLGTSGRRPDIVVADYRLRGGRVGTEAILRIRELFGSDIPGVILTGETGPECARDAAAHGFSVAHKPITSHQLSLAVEKLLSDAAD</sequence>
<evidence type="ECO:0000256" key="5">
    <source>
        <dbReference type="ARBA" id="ARBA00022777"/>
    </source>
</evidence>
<dbReference type="SUPFAM" id="SSF55785">
    <property type="entry name" value="PYP-like sensor domain (PAS domain)"/>
    <property type="match status" value="2"/>
</dbReference>
<evidence type="ECO:0000313" key="15">
    <source>
        <dbReference type="Proteomes" id="UP000595197"/>
    </source>
</evidence>